<evidence type="ECO:0000313" key="3">
    <source>
        <dbReference type="EMBL" id="TGZ77936.1"/>
    </source>
</evidence>
<feature type="compositionally biased region" description="Basic and acidic residues" evidence="1">
    <location>
        <begin position="632"/>
        <end position="643"/>
    </location>
</feature>
<dbReference type="EMBL" id="ML220147">
    <property type="protein sequence ID" value="TGZ77936.1"/>
    <property type="molecule type" value="Genomic_DNA"/>
</dbReference>
<evidence type="ECO:0000259" key="2">
    <source>
        <dbReference type="Pfam" id="PF08241"/>
    </source>
</evidence>
<reference evidence="3 4" key="1">
    <citation type="submission" date="2019-04" db="EMBL/GenBank/DDBJ databases">
        <title>Comparative genomics and transcriptomics to analyze fruiting body development in filamentous ascomycetes.</title>
        <authorList>
            <consortium name="DOE Joint Genome Institute"/>
            <person name="Lutkenhaus R."/>
            <person name="Traeger S."/>
            <person name="Breuer J."/>
            <person name="Kuo A."/>
            <person name="Lipzen A."/>
            <person name="Pangilinan J."/>
            <person name="Dilworth D."/>
            <person name="Sandor L."/>
            <person name="Poggeler S."/>
            <person name="Barry K."/>
            <person name="Grigoriev I.V."/>
            <person name="Nowrousian M."/>
        </authorList>
    </citation>
    <scope>NUCLEOTIDE SEQUENCE [LARGE SCALE GENOMIC DNA]</scope>
    <source>
        <strain evidence="3 4">CBS 389.68</strain>
    </source>
</reference>
<dbReference type="InterPro" id="IPR029063">
    <property type="entry name" value="SAM-dependent_MTases_sf"/>
</dbReference>
<dbReference type="Pfam" id="PF08241">
    <property type="entry name" value="Methyltransf_11"/>
    <property type="match status" value="1"/>
</dbReference>
<feature type="compositionally biased region" description="Polar residues" evidence="1">
    <location>
        <begin position="597"/>
        <end position="608"/>
    </location>
</feature>
<dbReference type="GO" id="GO:0008757">
    <property type="term" value="F:S-adenosylmethionine-dependent methyltransferase activity"/>
    <property type="evidence" value="ECO:0007669"/>
    <property type="project" value="InterPro"/>
</dbReference>
<keyword evidence="4" id="KW-1185">Reference proteome</keyword>
<feature type="compositionally biased region" description="Acidic residues" evidence="1">
    <location>
        <begin position="1067"/>
        <end position="1083"/>
    </location>
</feature>
<feature type="region of interest" description="Disordered" evidence="1">
    <location>
        <begin position="350"/>
        <end position="472"/>
    </location>
</feature>
<feature type="compositionally biased region" description="Polar residues" evidence="1">
    <location>
        <begin position="431"/>
        <end position="443"/>
    </location>
</feature>
<feature type="compositionally biased region" description="Low complexity" evidence="1">
    <location>
        <begin position="729"/>
        <end position="747"/>
    </location>
</feature>
<feature type="compositionally biased region" description="Basic residues" evidence="1">
    <location>
        <begin position="39"/>
        <end position="48"/>
    </location>
</feature>
<feature type="compositionally biased region" description="Polar residues" evidence="1">
    <location>
        <begin position="154"/>
        <end position="167"/>
    </location>
</feature>
<evidence type="ECO:0000256" key="1">
    <source>
        <dbReference type="SAM" id="MobiDB-lite"/>
    </source>
</evidence>
<feature type="region of interest" description="Disordered" evidence="1">
    <location>
        <begin position="620"/>
        <end position="681"/>
    </location>
</feature>
<feature type="compositionally biased region" description="Low complexity" evidence="1">
    <location>
        <begin position="230"/>
        <end position="244"/>
    </location>
</feature>
<feature type="region of interest" description="Disordered" evidence="1">
    <location>
        <begin position="14"/>
        <end position="58"/>
    </location>
</feature>
<feature type="region of interest" description="Disordered" evidence="1">
    <location>
        <begin position="488"/>
        <end position="516"/>
    </location>
</feature>
<feature type="region of interest" description="Disordered" evidence="1">
    <location>
        <begin position="825"/>
        <end position="844"/>
    </location>
</feature>
<feature type="region of interest" description="Disordered" evidence="1">
    <location>
        <begin position="1012"/>
        <end position="1038"/>
    </location>
</feature>
<name>A0A4S2MLJ9_9PEZI</name>
<proteinExistence type="predicted"/>
<feature type="region of interest" description="Disordered" evidence="1">
    <location>
        <begin position="1065"/>
        <end position="1091"/>
    </location>
</feature>
<feature type="compositionally biased region" description="Low complexity" evidence="1">
    <location>
        <begin position="386"/>
        <end position="396"/>
    </location>
</feature>
<dbReference type="CDD" id="cd02440">
    <property type="entry name" value="AdoMet_MTases"/>
    <property type="match status" value="1"/>
</dbReference>
<dbReference type="SUPFAM" id="SSF53335">
    <property type="entry name" value="S-adenosyl-L-methionine-dependent methyltransferases"/>
    <property type="match status" value="1"/>
</dbReference>
<dbReference type="Gene3D" id="3.40.50.150">
    <property type="entry name" value="Vaccinia Virus protein VP39"/>
    <property type="match status" value="1"/>
</dbReference>
<dbReference type="STRING" id="341454.A0A4S2MLJ9"/>
<feature type="compositionally biased region" description="Low complexity" evidence="1">
    <location>
        <begin position="648"/>
        <end position="665"/>
    </location>
</feature>
<feature type="compositionally biased region" description="Polar residues" evidence="1">
    <location>
        <begin position="1029"/>
        <end position="1038"/>
    </location>
</feature>
<feature type="region of interest" description="Disordered" evidence="1">
    <location>
        <begin position="77"/>
        <end position="337"/>
    </location>
</feature>
<dbReference type="OrthoDB" id="10256176at2759"/>
<sequence length="1154" mass="124671">MRQAPPLVVHEFSTPSSAVDRRRHRRRRSNNITPGGHPRIFKRLHHSSPKPSDIVNSSSLSPWTTHSFAHHILIARVESPPPSPTPPPISPPRSFSRHSLFPNSPDSVPRFSMFRLGSRAKSPRRTAASTVTSTPQNVSPYASNTAPPPPSSAGNYAQSISPTSQVAPWSVTGPGDSMSTSPRNSSSRRSAPGSAGAGGAGGAGAPVPHGFAHANNNNTPGVIPRKKSHSPSSSLSNSIITPTSATSPHNVIPEVPSMPLQKSSKSFLGRRLGKSQQQEPEFDPTTFRKHRTRPAGPRGADAVYQEYDDLFRDDDDDDDELETELDEGYDNRNMDSGIESNEDLLLHEGHHHQETQQQPARPRYSRSQHSADRLQQGAPPRLFPRSSSLASLNQSSPPREPVRAPTSSPSTTISPFPPAAKTWPHPLPQRAINTTTPPRSTAPSVDESLDHLPPPPSAIGAPPTPPLPSATRQNYLSIDTNTVRDDISGLHQRFPTPPPQGTPPTPPPSSLPPHMRTTDLRTQERIIPESLGVDIPSPTLFLPTSVGERWGDSPGSAEPPYTPLLLPTTYDPGVAIASARPFGDSATRVPLRIDTGASPNPAATSTLEIDTIRESGEFEPSLSARHSNGSHEGSRGRSVEPRPKKAPSTRTRSGTVSSIISVSGGNASTVSTEPESATTVRQDTAHLRAFRDFIKASGNNDAFVSRGPRYEAFQAQRICTHLPGDEGSSRTTTITTSASSTDLAATAKESGASKKRKATPSAFPAPRDPAEEIKTALWALMALRWLNFGKVLLSPAHGMLLAASAKTLTRRATMKHDDRAAKMLAEATSPGSRRGSGAGVPWKSDHDKRRVLDLGGMPVADWGWHCAVDYPRAQVITVTTPLPIPIPDTLRGPRNHHHITVPTLTTLPFPDNHFDVVSARTLFLQLHTPDFDPCLTECLRILKPGGYLEFTVIDHDIINAGPLASDLAARFAARLREEDRDPEPSRLWIKRLDTAGFEDVKRMWSVLPMAATPRVPKTSKSSSSLTSLNRPGSQGTITTSKVTVTGRALDPAQEELRRKMRAWEGLADVDPDIPPESDDDEENNTGSTKDVAGITGLVGGWCWEKWVHSVGMKEEKMVGRVMEEAKGYGSGWRCLMGYARKPVMATTSGGTTPV</sequence>
<protein>
    <recommendedName>
        <fullName evidence="2">Methyltransferase type 11 domain-containing protein</fullName>
    </recommendedName>
</protein>
<dbReference type="InParanoid" id="A0A4S2MLJ9"/>
<evidence type="ECO:0000313" key="4">
    <source>
        <dbReference type="Proteomes" id="UP000298138"/>
    </source>
</evidence>
<feature type="compositionally biased region" description="Polar residues" evidence="1">
    <location>
        <begin position="666"/>
        <end position="681"/>
    </location>
</feature>
<organism evidence="3 4">
    <name type="scientific">Ascodesmis nigricans</name>
    <dbReference type="NCBI Taxonomy" id="341454"/>
    <lineage>
        <taxon>Eukaryota</taxon>
        <taxon>Fungi</taxon>
        <taxon>Dikarya</taxon>
        <taxon>Ascomycota</taxon>
        <taxon>Pezizomycotina</taxon>
        <taxon>Pezizomycetes</taxon>
        <taxon>Pezizales</taxon>
        <taxon>Ascodesmidaceae</taxon>
        <taxon>Ascodesmis</taxon>
    </lineage>
</organism>
<feature type="compositionally biased region" description="Low complexity" evidence="1">
    <location>
        <begin position="404"/>
        <end position="414"/>
    </location>
</feature>
<accession>A0A4S2MLJ9</accession>
<feature type="compositionally biased region" description="Low complexity" evidence="1">
    <location>
        <begin position="1018"/>
        <end position="1028"/>
    </location>
</feature>
<feature type="compositionally biased region" description="Acidic residues" evidence="1">
    <location>
        <begin position="306"/>
        <end position="328"/>
    </location>
</feature>
<dbReference type="Proteomes" id="UP000298138">
    <property type="component" value="Unassembled WGS sequence"/>
</dbReference>
<feature type="region of interest" description="Disordered" evidence="1">
    <location>
        <begin position="721"/>
        <end position="767"/>
    </location>
</feature>
<dbReference type="InterPro" id="IPR013216">
    <property type="entry name" value="Methyltransf_11"/>
</dbReference>
<feature type="compositionally biased region" description="Gly residues" evidence="1">
    <location>
        <begin position="195"/>
        <end position="204"/>
    </location>
</feature>
<gene>
    <name evidence="3" type="ORF">EX30DRAFT_374262</name>
</gene>
<feature type="domain" description="Methyltransferase type 11" evidence="2">
    <location>
        <begin position="899"/>
        <end position="948"/>
    </location>
</feature>
<feature type="compositionally biased region" description="Pro residues" evidence="1">
    <location>
        <begin position="452"/>
        <end position="468"/>
    </location>
</feature>
<feature type="compositionally biased region" description="Polar residues" evidence="1">
    <location>
        <begin position="127"/>
        <end position="138"/>
    </location>
</feature>
<feature type="compositionally biased region" description="Pro residues" evidence="1">
    <location>
        <begin position="495"/>
        <end position="511"/>
    </location>
</feature>
<dbReference type="AlphaFoldDB" id="A0A4S2MLJ9"/>
<feature type="region of interest" description="Disordered" evidence="1">
    <location>
        <begin position="590"/>
        <end position="609"/>
    </location>
</feature>
<feature type="compositionally biased region" description="Pro residues" evidence="1">
    <location>
        <begin position="79"/>
        <end position="91"/>
    </location>
</feature>
<feature type="compositionally biased region" description="Low complexity" evidence="1">
    <location>
        <begin position="181"/>
        <end position="194"/>
    </location>
</feature>